<dbReference type="AlphaFoldDB" id="A0A1Y1Y2N4"/>
<dbReference type="GO" id="GO:0000124">
    <property type="term" value="C:SAGA complex"/>
    <property type="evidence" value="ECO:0007669"/>
    <property type="project" value="InterPro"/>
</dbReference>
<gene>
    <name evidence="2" type="ORF">K493DRAFT_44888</name>
</gene>
<dbReference type="GO" id="GO:0005669">
    <property type="term" value="C:transcription factor TFIID complex"/>
    <property type="evidence" value="ECO:0007669"/>
    <property type="project" value="InterPro"/>
</dbReference>
<dbReference type="PANTHER" id="PTHR12264">
    <property type="entry name" value="TRANSCRIPTION INITIATION FACTOR TFIID SUBUNIT 12"/>
    <property type="match status" value="1"/>
</dbReference>
<evidence type="ECO:0000313" key="3">
    <source>
        <dbReference type="Proteomes" id="UP000193498"/>
    </source>
</evidence>
<keyword evidence="3" id="KW-1185">Reference proteome</keyword>
<feature type="compositionally biased region" description="Polar residues" evidence="1">
    <location>
        <begin position="69"/>
        <end position="89"/>
    </location>
</feature>
<dbReference type="Proteomes" id="UP000193498">
    <property type="component" value="Unassembled WGS sequence"/>
</dbReference>
<comment type="caution">
    <text evidence="2">The sequence shown here is derived from an EMBL/GenBank/DDBJ whole genome shotgun (WGS) entry which is preliminary data.</text>
</comment>
<proteinExistence type="predicted"/>
<accession>A0A1Y1Y2N4</accession>
<organism evidence="2 3">
    <name type="scientific">Basidiobolus meristosporus CBS 931.73</name>
    <dbReference type="NCBI Taxonomy" id="1314790"/>
    <lineage>
        <taxon>Eukaryota</taxon>
        <taxon>Fungi</taxon>
        <taxon>Fungi incertae sedis</taxon>
        <taxon>Zoopagomycota</taxon>
        <taxon>Entomophthoromycotina</taxon>
        <taxon>Basidiobolomycetes</taxon>
        <taxon>Basidiobolales</taxon>
        <taxon>Basidiobolaceae</taxon>
        <taxon>Basidiobolus</taxon>
    </lineage>
</organism>
<evidence type="ECO:0000256" key="1">
    <source>
        <dbReference type="SAM" id="MobiDB-lite"/>
    </source>
</evidence>
<name>A0A1Y1Y2N4_9FUNG</name>
<dbReference type="STRING" id="1314790.A0A1Y1Y2N4"/>
<protein>
    <submittedName>
        <fullName evidence="2">Uncharacterized protein</fullName>
    </submittedName>
</protein>
<sequence>MQRADHSPSTILTAVFMAAERNWNIRIPGFASDEIRSLRKPNIPTSHQQKTNAINTAKAQAALGIVPAGQNTNPPATSAAGNSQSVKKE</sequence>
<dbReference type="GO" id="GO:0051123">
    <property type="term" value="P:RNA polymerase II preinitiation complex assembly"/>
    <property type="evidence" value="ECO:0007669"/>
    <property type="project" value="TreeGrafter"/>
</dbReference>
<dbReference type="InParanoid" id="A0A1Y1Y2N4"/>
<dbReference type="EMBL" id="MCFE01000286">
    <property type="protein sequence ID" value="ORX92260.1"/>
    <property type="molecule type" value="Genomic_DNA"/>
</dbReference>
<dbReference type="GO" id="GO:0003677">
    <property type="term" value="F:DNA binding"/>
    <property type="evidence" value="ECO:0007669"/>
    <property type="project" value="TreeGrafter"/>
</dbReference>
<dbReference type="OrthoDB" id="2193432at2759"/>
<dbReference type="GO" id="GO:0017025">
    <property type="term" value="F:TBP-class protein binding"/>
    <property type="evidence" value="ECO:0007669"/>
    <property type="project" value="TreeGrafter"/>
</dbReference>
<reference evidence="2 3" key="1">
    <citation type="submission" date="2016-07" db="EMBL/GenBank/DDBJ databases">
        <title>Pervasive Adenine N6-methylation of Active Genes in Fungi.</title>
        <authorList>
            <consortium name="DOE Joint Genome Institute"/>
            <person name="Mondo S.J."/>
            <person name="Dannebaum R.O."/>
            <person name="Kuo R.C."/>
            <person name="Labutti K."/>
            <person name="Haridas S."/>
            <person name="Kuo A."/>
            <person name="Salamov A."/>
            <person name="Ahrendt S.R."/>
            <person name="Lipzen A."/>
            <person name="Sullivan W."/>
            <person name="Andreopoulos W.B."/>
            <person name="Clum A."/>
            <person name="Lindquist E."/>
            <person name="Daum C."/>
            <person name="Ramamoorthy G.K."/>
            <person name="Gryganskyi A."/>
            <person name="Culley D."/>
            <person name="Magnuson J.K."/>
            <person name="James T.Y."/>
            <person name="O'Malley M.A."/>
            <person name="Stajich J.E."/>
            <person name="Spatafora J.W."/>
            <person name="Visel A."/>
            <person name="Grigoriev I.V."/>
        </authorList>
    </citation>
    <scope>NUCLEOTIDE SEQUENCE [LARGE SCALE GENOMIC DNA]</scope>
    <source>
        <strain evidence="2 3">CBS 931.73</strain>
    </source>
</reference>
<dbReference type="InterPro" id="IPR037794">
    <property type="entry name" value="TAF12"/>
</dbReference>
<feature type="region of interest" description="Disordered" evidence="1">
    <location>
        <begin position="67"/>
        <end position="89"/>
    </location>
</feature>
<dbReference type="PANTHER" id="PTHR12264:SF21">
    <property type="entry name" value="TRANSCRIPTION INITIATION FACTOR TFIID SUBUNIT 12"/>
    <property type="match status" value="1"/>
</dbReference>
<evidence type="ECO:0000313" key="2">
    <source>
        <dbReference type="EMBL" id="ORX92260.1"/>
    </source>
</evidence>